<dbReference type="GO" id="GO:0044179">
    <property type="term" value="P:hemolysis in another organism"/>
    <property type="evidence" value="ECO:0007669"/>
    <property type="project" value="InterPro"/>
</dbReference>
<gene>
    <name evidence="2" type="primary">Dana\GF19546</name>
    <name evidence="2" type="synonym">dana_GLEANR_21589</name>
    <name evidence="2" type="ORF">GF19546</name>
</gene>
<dbReference type="SMR" id="B3MXZ6"/>
<reference evidence="2 3" key="1">
    <citation type="journal article" date="2007" name="Nature">
        <title>Evolution of genes and genomes on the Drosophila phylogeny.</title>
        <authorList>
            <consortium name="Drosophila 12 Genomes Consortium"/>
            <person name="Clark A.G."/>
            <person name="Eisen M.B."/>
            <person name="Smith D.R."/>
            <person name="Bergman C.M."/>
            <person name="Oliver B."/>
            <person name="Markow T.A."/>
            <person name="Kaufman T.C."/>
            <person name="Kellis M."/>
            <person name="Gelbart W."/>
            <person name="Iyer V.N."/>
            <person name="Pollard D.A."/>
            <person name="Sackton T.B."/>
            <person name="Larracuente A.M."/>
            <person name="Singh N.D."/>
            <person name="Abad J.P."/>
            <person name="Abt D.N."/>
            <person name="Adryan B."/>
            <person name="Aguade M."/>
            <person name="Akashi H."/>
            <person name="Anderson W.W."/>
            <person name="Aquadro C.F."/>
            <person name="Ardell D.H."/>
            <person name="Arguello R."/>
            <person name="Artieri C.G."/>
            <person name="Barbash D.A."/>
            <person name="Barker D."/>
            <person name="Barsanti P."/>
            <person name="Batterham P."/>
            <person name="Batzoglou S."/>
            <person name="Begun D."/>
            <person name="Bhutkar A."/>
            <person name="Blanco E."/>
            <person name="Bosak S.A."/>
            <person name="Bradley R.K."/>
            <person name="Brand A.D."/>
            <person name="Brent M.R."/>
            <person name="Brooks A.N."/>
            <person name="Brown R.H."/>
            <person name="Butlin R.K."/>
            <person name="Caggese C."/>
            <person name="Calvi B.R."/>
            <person name="Bernardo de Carvalho A."/>
            <person name="Caspi A."/>
            <person name="Castrezana S."/>
            <person name="Celniker S.E."/>
            <person name="Chang J.L."/>
            <person name="Chapple C."/>
            <person name="Chatterji S."/>
            <person name="Chinwalla A."/>
            <person name="Civetta A."/>
            <person name="Clifton S.W."/>
            <person name="Comeron J.M."/>
            <person name="Costello J.C."/>
            <person name="Coyne J.A."/>
            <person name="Daub J."/>
            <person name="David R.G."/>
            <person name="Delcher A.L."/>
            <person name="Delehaunty K."/>
            <person name="Do C.B."/>
            <person name="Ebling H."/>
            <person name="Edwards K."/>
            <person name="Eickbush T."/>
            <person name="Evans J.D."/>
            <person name="Filipski A."/>
            <person name="Findeiss S."/>
            <person name="Freyhult E."/>
            <person name="Fulton L."/>
            <person name="Fulton R."/>
            <person name="Garcia A.C."/>
            <person name="Gardiner A."/>
            <person name="Garfield D.A."/>
            <person name="Garvin B.E."/>
            <person name="Gibson G."/>
            <person name="Gilbert D."/>
            <person name="Gnerre S."/>
            <person name="Godfrey J."/>
            <person name="Good R."/>
            <person name="Gotea V."/>
            <person name="Gravely B."/>
            <person name="Greenberg A.J."/>
            <person name="Griffiths-Jones S."/>
            <person name="Gross S."/>
            <person name="Guigo R."/>
            <person name="Gustafson E.A."/>
            <person name="Haerty W."/>
            <person name="Hahn M.W."/>
            <person name="Halligan D.L."/>
            <person name="Halpern A.L."/>
            <person name="Halter G.M."/>
            <person name="Han M.V."/>
            <person name="Heger A."/>
            <person name="Hillier L."/>
            <person name="Hinrichs A.S."/>
            <person name="Holmes I."/>
            <person name="Hoskins R.A."/>
            <person name="Hubisz M.J."/>
            <person name="Hultmark D."/>
            <person name="Huntley M.A."/>
            <person name="Jaffe D.B."/>
            <person name="Jagadeeshan S."/>
            <person name="Jeck W.R."/>
            <person name="Johnson J."/>
            <person name="Jones C.D."/>
            <person name="Jordan W.C."/>
            <person name="Karpen G.H."/>
            <person name="Kataoka E."/>
            <person name="Keightley P.D."/>
            <person name="Kheradpour P."/>
            <person name="Kirkness E.F."/>
            <person name="Koerich L.B."/>
            <person name="Kristiansen K."/>
            <person name="Kudrna D."/>
            <person name="Kulathinal R.J."/>
            <person name="Kumar S."/>
            <person name="Kwok R."/>
            <person name="Lander E."/>
            <person name="Langley C.H."/>
            <person name="Lapoint R."/>
            <person name="Lazzaro B.P."/>
            <person name="Lee S.J."/>
            <person name="Levesque L."/>
            <person name="Li R."/>
            <person name="Lin C.F."/>
            <person name="Lin M.F."/>
            <person name="Lindblad-Toh K."/>
            <person name="Llopart A."/>
            <person name="Long M."/>
            <person name="Low L."/>
            <person name="Lozovsky E."/>
            <person name="Lu J."/>
            <person name="Luo M."/>
            <person name="Machado C.A."/>
            <person name="Makalowski W."/>
            <person name="Marzo M."/>
            <person name="Matsuda M."/>
            <person name="Matzkin L."/>
            <person name="McAllister B."/>
            <person name="McBride C.S."/>
            <person name="McKernan B."/>
            <person name="McKernan K."/>
            <person name="Mendez-Lago M."/>
            <person name="Minx P."/>
            <person name="Mollenhauer M.U."/>
            <person name="Montooth K."/>
            <person name="Mount S.M."/>
            <person name="Mu X."/>
            <person name="Myers E."/>
            <person name="Negre B."/>
            <person name="Newfeld S."/>
            <person name="Nielsen R."/>
            <person name="Noor M.A."/>
            <person name="O'Grady P."/>
            <person name="Pachter L."/>
            <person name="Papaceit M."/>
            <person name="Parisi M.J."/>
            <person name="Parisi M."/>
            <person name="Parts L."/>
            <person name="Pedersen J.S."/>
            <person name="Pesole G."/>
            <person name="Phillippy A.M."/>
            <person name="Ponting C.P."/>
            <person name="Pop M."/>
            <person name="Porcelli D."/>
            <person name="Powell J.R."/>
            <person name="Prohaska S."/>
            <person name="Pruitt K."/>
            <person name="Puig M."/>
            <person name="Quesneville H."/>
            <person name="Ram K.R."/>
            <person name="Rand D."/>
            <person name="Rasmussen M.D."/>
            <person name="Reed L.K."/>
            <person name="Reenan R."/>
            <person name="Reily A."/>
            <person name="Remington K.A."/>
            <person name="Rieger T.T."/>
            <person name="Ritchie M.G."/>
            <person name="Robin C."/>
            <person name="Rogers Y.H."/>
            <person name="Rohde C."/>
            <person name="Rozas J."/>
            <person name="Rubenfield M.J."/>
            <person name="Ruiz A."/>
            <person name="Russo S."/>
            <person name="Salzberg S.L."/>
            <person name="Sanchez-Gracia A."/>
            <person name="Saranga D.J."/>
            <person name="Sato H."/>
            <person name="Schaeffer S.W."/>
            <person name="Schatz M.C."/>
            <person name="Schlenke T."/>
            <person name="Schwartz R."/>
            <person name="Segarra C."/>
            <person name="Singh R.S."/>
            <person name="Sirot L."/>
            <person name="Sirota M."/>
            <person name="Sisneros N.B."/>
            <person name="Smith C.D."/>
            <person name="Smith T.F."/>
            <person name="Spieth J."/>
            <person name="Stage D.E."/>
            <person name="Stark A."/>
            <person name="Stephan W."/>
            <person name="Strausberg R.L."/>
            <person name="Strempel S."/>
            <person name="Sturgill D."/>
            <person name="Sutton G."/>
            <person name="Sutton G.G."/>
            <person name="Tao W."/>
            <person name="Teichmann S."/>
            <person name="Tobari Y.N."/>
            <person name="Tomimura Y."/>
            <person name="Tsolas J.M."/>
            <person name="Valente V.L."/>
            <person name="Venter E."/>
            <person name="Venter J.C."/>
            <person name="Vicario S."/>
            <person name="Vieira F.G."/>
            <person name="Vilella A.J."/>
            <person name="Villasante A."/>
            <person name="Walenz B."/>
            <person name="Wang J."/>
            <person name="Wasserman M."/>
            <person name="Watts T."/>
            <person name="Wilson D."/>
            <person name="Wilson R.K."/>
            <person name="Wing R.A."/>
            <person name="Wolfner M.F."/>
            <person name="Wong A."/>
            <person name="Wong G.K."/>
            <person name="Wu C.I."/>
            <person name="Wu G."/>
            <person name="Yamamoto D."/>
            <person name="Yang H.P."/>
            <person name="Yang S.P."/>
            <person name="Yorke J.A."/>
            <person name="Yoshida K."/>
            <person name="Zdobnov E."/>
            <person name="Zhang P."/>
            <person name="Zhang Y."/>
            <person name="Zimin A.V."/>
            <person name="Baldwin J."/>
            <person name="Abdouelleil A."/>
            <person name="Abdulkadir J."/>
            <person name="Abebe A."/>
            <person name="Abera B."/>
            <person name="Abreu J."/>
            <person name="Acer S.C."/>
            <person name="Aftuck L."/>
            <person name="Alexander A."/>
            <person name="An P."/>
            <person name="Anderson E."/>
            <person name="Anderson S."/>
            <person name="Arachi H."/>
            <person name="Azer M."/>
            <person name="Bachantsang P."/>
            <person name="Barry A."/>
            <person name="Bayul T."/>
            <person name="Berlin A."/>
            <person name="Bessette D."/>
            <person name="Bloom T."/>
            <person name="Blye J."/>
            <person name="Boguslavskiy L."/>
            <person name="Bonnet C."/>
            <person name="Boukhgalter B."/>
            <person name="Bourzgui I."/>
            <person name="Brown A."/>
            <person name="Cahill P."/>
            <person name="Channer S."/>
            <person name="Cheshatsang Y."/>
            <person name="Chuda L."/>
            <person name="Citroen M."/>
            <person name="Collymore A."/>
            <person name="Cooke P."/>
            <person name="Costello M."/>
            <person name="D'Aco K."/>
            <person name="Daza R."/>
            <person name="De Haan G."/>
            <person name="DeGray S."/>
            <person name="DeMaso C."/>
            <person name="Dhargay N."/>
            <person name="Dooley K."/>
            <person name="Dooley E."/>
            <person name="Doricent M."/>
            <person name="Dorje P."/>
            <person name="Dorjee K."/>
            <person name="Dupes A."/>
            <person name="Elong R."/>
            <person name="Falk J."/>
            <person name="Farina A."/>
            <person name="Faro S."/>
            <person name="Ferguson D."/>
            <person name="Fisher S."/>
            <person name="Foley C.D."/>
            <person name="Franke A."/>
            <person name="Friedrich D."/>
            <person name="Gadbois L."/>
            <person name="Gearin G."/>
            <person name="Gearin C.R."/>
            <person name="Giannoukos G."/>
            <person name="Goode T."/>
            <person name="Graham J."/>
            <person name="Grandbois E."/>
            <person name="Grewal S."/>
            <person name="Gyaltsen K."/>
            <person name="Hafez N."/>
            <person name="Hagos B."/>
            <person name="Hall J."/>
            <person name="Henson C."/>
            <person name="Hollinger A."/>
            <person name="Honan T."/>
            <person name="Huard M.D."/>
            <person name="Hughes L."/>
            <person name="Hurhula B."/>
            <person name="Husby M.E."/>
            <person name="Kamat A."/>
            <person name="Kanga B."/>
            <person name="Kashin S."/>
            <person name="Khazanovich D."/>
            <person name="Kisner P."/>
            <person name="Lance K."/>
            <person name="Lara M."/>
            <person name="Lee W."/>
            <person name="Lennon N."/>
            <person name="Letendre F."/>
            <person name="LeVine R."/>
            <person name="Lipovsky A."/>
            <person name="Liu X."/>
            <person name="Liu J."/>
            <person name="Liu S."/>
            <person name="Lokyitsang T."/>
            <person name="Lokyitsang Y."/>
            <person name="Lubonja R."/>
            <person name="Lui A."/>
            <person name="MacDonald P."/>
            <person name="Magnisalis V."/>
            <person name="Maru K."/>
            <person name="Matthews C."/>
            <person name="McCusker W."/>
            <person name="McDonough S."/>
            <person name="Mehta T."/>
            <person name="Meldrim J."/>
            <person name="Meneus L."/>
            <person name="Mihai O."/>
            <person name="Mihalev A."/>
            <person name="Mihova T."/>
            <person name="Mittelman R."/>
            <person name="Mlenga V."/>
            <person name="Montmayeur A."/>
            <person name="Mulrain L."/>
            <person name="Navidi A."/>
            <person name="Naylor J."/>
            <person name="Negash T."/>
            <person name="Nguyen T."/>
            <person name="Nguyen N."/>
            <person name="Nicol R."/>
            <person name="Norbu C."/>
            <person name="Norbu N."/>
            <person name="Novod N."/>
            <person name="O'Neill B."/>
            <person name="Osman S."/>
            <person name="Markiewicz E."/>
            <person name="Oyono O.L."/>
            <person name="Patti C."/>
            <person name="Phunkhang P."/>
            <person name="Pierre F."/>
            <person name="Priest M."/>
            <person name="Raghuraman S."/>
            <person name="Rege F."/>
            <person name="Reyes R."/>
            <person name="Rise C."/>
            <person name="Rogov P."/>
            <person name="Ross K."/>
            <person name="Ryan E."/>
            <person name="Settipalli S."/>
            <person name="Shea T."/>
            <person name="Sherpa N."/>
            <person name="Shi L."/>
            <person name="Shih D."/>
            <person name="Sparrow T."/>
            <person name="Spaulding J."/>
            <person name="Stalker J."/>
            <person name="Stange-Thomann N."/>
            <person name="Stavropoulos S."/>
            <person name="Stone C."/>
            <person name="Strader C."/>
            <person name="Tesfaye S."/>
            <person name="Thomson T."/>
            <person name="Thoulutsang Y."/>
            <person name="Thoulutsang D."/>
            <person name="Topham K."/>
            <person name="Topping I."/>
            <person name="Tsamla T."/>
            <person name="Vassiliev H."/>
            <person name="Vo A."/>
            <person name="Wangchuk T."/>
            <person name="Wangdi T."/>
            <person name="Weiand M."/>
            <person name="Wilkinson J."/>
            <person name="Wilson A."/>
            <person name="Yadav S."/>
            <person name="Young G."/>
            <person name="Yu Q."/>
            <person name="Zembek L."/>
            <person name="Zhong D."/>
            <person name="Zimmer A."/>
            <person name="Zwirko Z."/>
            <person name="Jaffe D.B."/>
            <person name="Alvarez P."/>
            <person name="Brockman W."/>
            <person name="Butler J."/>
            <person name="Chin C."/>
            <person name="Gnerre S."/>
            <person name="Grabherr M."/>
            <person name="Kleber M."/>
            <person name="Mauceli E."/>
            <person name="MacCallum I."/>
        </authorList>
    </citation>
    <scope>NUCLEOTIDE SEQUENCE [LARGE SCALE GENOMIC DNA]</scope>
    <source>
        <strain evidence="3">Tucson 14024-0371.13</strain>
    </source>
</reference>
<dbReference type="EMBL" id="CH902630">
    <property type="protein sequence ID" value="EDV38611.1"/>
    <property type="molecule type" value="Genomic_DNA"/>
</dbReference>
<evidence type="ECO:0000313" key="3">
    <source>
        <dbReference type="Proteomes" id="UP000007801"/>
    </source>
</evidence>
<sequence>MGSFHKEMYKDLECGLLGISRIMERYRCEWDRRVKFAELQWAIDEVRRYVGPGYEGRARERIERLDLLSRTARSNYQEGVGLMFKWCVRAGRQFQMALNLASEDPSKADLDIIRGVIVSAVEVGLDRALASLELLNDSHLEVSQAKDLLHSILHDVVDDFGPSGLYGRRRGSLQALMEEEQSEKNRIGISSLVVAFVPFGAAISLLGILAIKACEERIQSYKNRIDNMESLYWSSKRALEEARQVVKDGIELQLDEDIRHLTVLKAKIDEAHLARTFLKSKNPDIRALFVPVLGKLREQCQSFVEWHGSME</sequence>
<dbReference type="Gene3D" id="1.20.1170.10">
    <property type="match status" value="1"/>
</dbReference>
<dbReference type="HOGENOM" id="CLU_057204_0_0_1"/>
<dbReference type="OrthoDB" id="10390409at2759"/>
<dbReference type="AlphaFoldDB" id="B3MXZ6"/>
<name>B3MXZ6_DROAN</name>
<protein>
    <submittedName>
        <fullName evidence="2">Uncharacterized protein</fullName>
    </submittedName>
</protein>
<dbReference type="Pfam" id="PF06109">
    <property type="entry name" value="HlyE"/>
    <property type="match status" value="1"/>
</dbReference>
<dbReference type="InterPro" id="IPR027018">
    <property type="entry name" value="Hemolysin_E"/>
</dbReference>
<feature type="transmembrane region" description="Helical" evidence="1">
    <location>
        <begin position="187"/>
        <end position="211"/>
    </location>
</feature>
<keyword evidence="1" id="KW-0472">Membrane</keyword>
<organism evidence="2 3">
    <name type="scientific">Drosophila ananassae</name>
    <name type="common">Fruit fly</name>
    <dbReference type="NCBI Taxonomy" id="7217"/>
    <lineage>
        <taxon>Eukaryota</taxon>
        <taxon>Metazoa</taxon>
        <taxon>Ecdysozoa</taxon>
        <taxon>Arthropoda</taxon>
        <taxon>Hexapoda</taxon>
        <taxon>Insecta</taxon>
        <taxon>Pterygota</taxon>
        <taxon>Neoptera</taxon>
        <taxon>Endopterygota</taxon>
        <taxon>Diptera</taxon>
        <taxon>Brachycera</taxon>
        <taxon>Muscomorpha</taxon>
        <taxon>Ephydroidea</taxon>
        <taxon>Drosophilidae</taxon>
        <taxon>Drosophila</taxon>
        <taxon>Sophophora</taxon>
    </lineage>
</organism>
<keyword evidence="1" id="KW-0812">Transmembrane</keyword>
<evidence type="ECO:0000256" key="1">
    <source>
        <dbReference type="SAM" id="Phobius"/>
    </source>
</evidence>
<dbReference type="PhylomeDB" id="B3MXZ6"/>
<dbReference type="eggNOG" id="ENOG502SJKI">
    <property type="taxonomic scope" value="Eukaryota"/>
</dbReference>
<dbReference type="KEGG" id="dan:6502302"/>
<dbReference type="Proteomes" id="UP000007801">
    <property type="component" value="Unassembled WGS sequence"/>
</dbReference>
<evidence type="ECO:0000313" key="2">
    <source>
        <dbReference type="EMBL" id="EDV38611.1"/>
    </source>
</evidence>
<accession>B3MXZ6</accession>
<dbReference type="InParanoid" id="B3MXZ6"/>
<proteinExistence type="predicted"/>
<keyword evidence="1" id="KW-1133">Transmembrane helix</keyword>
<keyword evidence="3" id="KW-1185">Reference proteome</keyword>
<dbReference type="GeneID" id="6502302"/>